<sequence length="178" mass="19673">MRGTLPIDGRSSRQRTVGRSPSSAFHEGLLEACSPPHPPASESHFGPLLLGEIRFKPRDMPSMVCAVPLPRTPGSGAFPLLFALDLSVTMDRTPNVDVLRQTFGEVCELLVRVGKVPGQRENDGDDRGIYSEAVEGSRWLPISPIGWRPAYYGRTEFVFRFGSRFRAQTSVGPKTLQY</sequence>
<proteinExistence type="predicted"/>
<dbReference type="Proteomes" id="UP000298030">
    <property type="component" value="Unassembled WGS sequence"/>
</dbReference>
<dbReference type="AlphaFoldDB" id="A0A4Y7TJ13"/>
<feature type="region of interest" description="Disordered" evidence="1">
    <location>
        <begin position="1"/>
        <end position="21"/>
    </location>
</feature>
<protein>
    <submittedName>
        <fullName evidence="2">Uncharacterized protein</fullName>
    </submittedName>
</protein>
<accession>A0A4Y7TJ13</accession>
<comment type="caution">
    <text evidence="2">The sequence shown here is derived from an EMBL/GenBank/DDBJ whole genome shotgun (WGS) entry which is preliminary data.</text>
</comment>
<reference evidence="2 3" key="1">
    <citation type="journal article" date="2019" name="Nat. Ecol. Evol.">
        <title>Megaphylogeny resolves global patterns of mushroom evolution.</title>
        <authorList>
            <person name="Varga T."/>
            <person name="Krizsan K."/>
            <person name="Foldi C."/>
            <person name="Dima B."/>
            <person name="Sanchez-Garcia M."/>
            <person name="Sanchez-Ramirez S."/>
            <person name="Szollosi G.J."/>
            <person name="Szarkandi J.G."/>
            <person name="Papp V."/>
            <person name="Albert L."/>
            <person name="Andreopoulos W."/>
            <person name="Angelini C."/>
            <person name="Antonin V."/>
            <person name="Barry K.W."/>
            <person name="Bougher N.L."/>
            <person name="Buchanan P."/>
            <person name="Buyck B."/>
            <person name="Bense V."/>
            <person name="Catcheside P."/>
            <person name="Chovatia M."/>
            <person name="Cooper J."/>
            <person name="Damon W."/>
            <person name="Desjardin D."/>
            <person name="Finy P."/>
            <person name="Geml J."/>
            <person name="Haridas S."/>
            <person name="Hughes K."/>
            <person name="Justo A."/>
            <person name="Karasinski D."/>
            <person name="Kautmanova I."/>
            <person name="Kiss B."/>
            <person name="Kocsube S."/>
            <person name="Kotiranta H."/>
            <person name="LaButti K.M."/>
            <person name="Lechner B.E."/>
            <person name="Liimatainen K."/>
            <person name="Lipzen A."/>
            <person name="Lukacs Z."/>
            <person name="Mihaltcheva S."/>
            <person name="Morgado L.N."/>
            <person name="Niskanen T."/>
            <person name="Noordeloos M.E."/>
            <person name="Ohm R.A."/>
            <person name="Ortiz-Santana B."/>
            <person name="Ovrebo C."/>
            <person name="Racz N."/>
            <person name="Riley R."/>
            <person name="Savchenko A."/>
            <person name="Shiryaev A."/>
            <person name="Soop K."/>
            <person name="Spirin V."/>
            <person name="Szebenyi C."/>
            <person name="Tomsovsky M."/>
            <person name="Tulloss R.E."/>
            <person name="Uehling J."/>
            <person name="Grigoriev I.V."/>
            <person name="Vagvolgyi C."/>
            <person name="Papp T."/>
            <person name="Martin F.M."/>
            <person name="Miettinen O."/>
            <person name="Hibbett D.S."/>
            <person name="Nagy L.G."/>
        </authorList>
    </citation>
    <scope>NUCLEOTIDE SEQUENCE [LARGE SCALE GENOMIC DNA]</scope>
    <source>
        <strain evidence="2 3">FP101781</strain>
    </source>
</reference>
<evidence type="ECO:0000313" key="3">
    <source>
        <dbReference type="Proteomes" id="UP000298030"/>
    </source>
</evidence>
<dbReference type="EMBL" id="QPFP01000011">
    <property type="protein sequence ID" value="TEB33974.1"/>
    <property type="molecule type" value="Genomic_DNA"/>
</dbReference>
<evidence type="ECO:0000256" key="1">
    <source>
        <dbReference type="SAM" id="MobiDB-lite"/>
    </source>
</evidence>
<organism evidence="2 3">
    <name type="scientific">Coprinellus micaceus</name>
    <name type="common">Glistening ink-cap mushroom</name>
    <name type="synonym">Coprinus micaceus</name>
    <dbReference type="NCBI Taxonomy" id="71717"/>
    <lineage>
        <taxon>Eukaryota</taxon>
        <taxon>Fungi</taxon>
        <taxon>Dikarya</taxon>
        <taxon>Basidiomycota</taxon>
        <taxon>Agaricomycotina</taxon>
        <taxon>Agaricomycetes</taxon>
        <taxon>Agaricomycetidae</taxon>
        <taxon>Agaricales</taxon>
        <taxon>Agaricineae</taxon>
        <taxon>Psathyrellaceae</taxon>
        <taxon>Coprinellus</taxon>
    </lineage>
</organism>
<keyword evidence="3" id="KW-1185">Reference proteome</keyword>
<evidence type="ECO:0000313" key="2">
    <source>
        <dbReference type="EMBL" id="TEB33974.1"/>
    </source>
</evidence>
<gene>
    <name evidence="2" type="ORF">FA13DRAFT_1730274</name>
</gene>
<name>A0A4Y7TJ13_COPMI</name>